<keyword evidence="1 4" id="KW-0479">Metal-binding</keyword>
<dbReference type="InterPro" id="IPR002328">
    <property type="entry name" value="ADH_Zn_CS"/>
</dbReference>
<dbReference type="OrthoDB" id="9809185at2"/>
<dbReference type="PANTHER" id="PTHR43401:SF2">
    <property type="entry name" value="L-THREONINE 3-DEHYDROGENASE"/>
    <property type="match status" value="1"/>
</dbReference>
<evidence type="ECO:0000256" key="2">
    <source>
        <dbReference type="ARBA" id="ARBA00022833"/>
    </source>
</evidence>
<protein>
    <submittedName>
        <fullName evidence="6">L-threonine 3-dehydrogenase</fullName>
        <ecNumber evidence="6">1.1.1.103</ecNumber>
    </submittedName>
</protein>
<dbReference type="GO" id="GO:0008270">
    <property type="term" value="F:zinc ion binding"/>
    <property type="evidence" value="ECO:0007669"/>
    <property type="project" value="InterPro"/>
</dbReference>
<dbReference type="AlphaFoldDB" id="A0A0N7LQE1"/>
<dbReference type="Gene3D" id="3.40.50.720">
    <property type="entry name" value="NAD(P)-binding Rossmann-like Domain"/>
    <property type="match status" value="1"/>
</dbReference>
<dbReference type="EMBL" id="CYPU01000036">
    <property type="protein sequence ID" value="CUH47764.1"/>
    <property type="molecule type" value="Genomic_DNA"/>
</dbReference>
<keyword evidence="3 6" id="KW-0560">Oxidoreductase</keyword>
<proteinExistence type="inferred from homology"/>
<organism evidence="6 7">
    <name type="scientific">Ruegeria atlantica</name>
    <dbReference type="NCBI Taxonomy" id="81569"/>
    <lineage>
        <taxon>Bacteria</taxon>
        <taxon>Pseudomonadati</taxon>
        <taxon>Pseudomonadota</taxon>
        <taxon>Alphaproteobacteria</taxon>
        <taxon>Rhodobacterales</taxon>
        <taxon>Roseobacteraceae</taxon>
        <taxon>Ruegeria</taxon>
    </lineage>
</organism>
<dbReference type="GO" id="GO:0008743">
    <property type="term" value="F:L-threonine 3-dehydrogenase activity"/>
    <property type="evidence" value="ECO:0007669"/>
    <property type="project" value="UniProtKB-EC"/>
</dbReference>
<dbReference type="Gene3D" id="3.90.180.10">
    <property type="entry name" value="Medium-chain alcohol dehydrogenases, catalytic domain"/>
    <property type="match status" value="1"/>
</dbReference>
<dbReference type="SUPFAM" id="SSF51735">
    <property type="entry name" value="NAD(P)-binding Rossmann-fold domains"/>
    <property type="match status" value="1"/>
</dbReference>
<evidence type="ECO:0000256" key="1">
    <source>
        <dbReference type="ARBA" id="ARBA00022723"/>
    </source>
</evidence>
<dbReference type="SMART" id="SM00829">
    <property type="entry name" value="PKS_ER"/>
    <property type="match status" value="1"/>
</dbReference>
<reference evidence="6 7" key="1">
    <citation type="submission" date="2015-09" db="EMBL/GenBank/DDBJ databases">
        <authorList>
            <consortium name="Swine Surveillance"/>
        </authorList>
    </citation>
    <scope>NUCLEOTIDE SEQUENCE [LARGE SCALE GENOMIC DNA]</scope>
    <source>
        <strain evidence="6 7">CECT 4292</strain>
    </source>
</reference>
<dbReference type="STRING" id="81569.RUM4293_03640"/>
<dbReference type="Pfam" id="PF08240">
    <property type="entry name" value="ADH_N"/>
    <property type="match status" value="1"/>
</dbReference>
<dbReference type="PROSITE" id="PS00059">
    <property type="entry name" value="ADH_ZINC"/>
    <property type="match status" value="1"/>
</dbReference>
<dbReference type="InterPro" id="IPR020843">
    <property type="entry name" value="ER"/>
</dbReference>
<dbReference type="InterPro" id="IPR013149">
    <property type="entry name" value="ADH-like_C"/>
</dbReference>
<feature type="domain" description="Enoyl reductase (ER)" evidence="5">
    <location>
        <begin position="13"/>
        <end position="313"/>
    </location>
</feature>
<dbReference type="SUPFAM" id="SSF50129">
    <property type="entry name" value="GroES-like"/>
    <property type="match status" value="1"/>
</dbReference>
<dbReference type="Pfam" id="PF00107">
    <property type="entry name" value="ADH_zinc_N"/>
    <property type="match status" value="1"/>
</dbReference>
<dbReference type="InterPro" id="IPR013154">
    <property type="entry name" value="ADH-like_N"/>
</dbReference>
<accession>A0A0N7LQE1</accession>
<dbReference type="Proteomes" id="UP000050783">
    <property type="component" value="Unassembled WGS sequence"/>
</dbReference>
<sequence length="346" mass="36847">MTTQTISAAYYRGDKSFAVEQAQATAPGPGEVAVRVAYCGICGTDMHVYHGNMDARVGLNRVIGHEMSGVVEAVGEGVDTVEPGQKVVVRPLDHCGECPACKRGHQHICQNLKFLGLDTDGAMQEIWTVPAHTLHVLPDDLRMDHAALIEPVAVACHDVRLSDLQPREDVVVIGGGPIGILVAMVARDAGGNVVISEVNPNRLAIAEKLGFDTINPTETDLVSTINARTGDKGADVVFEVSGTQPGVDAMTAVAATRARIVMVAIHAQKPQIDLFQFFWRELQLIGARVYEPEDYEKAIAVVASGGVDADVVITDVSPLADIQAAFEALDRSPTAMKSLIEVGPRS</sequence>
<name>A0A0N7LQE1_9RHOB</name>
<dbReference type="EC" id="1.1.1.103" evidence="6"/>
<dbReference type="InterPro" id="IPR011032">
    <property type="entry name" value="GroES-like_sf"/>
</dbReference>
<evidence type="ECO:0000313" key="7">
    <source>
        <dbReference type="Proteomes" id="UP000050783"/>
    </source>
</evidence>
<evidence type="ECO:0000256" key="3">
    <source>
        <dbReference type="ARBA" id="ARBA00023002"/>
    </source>
</evidence>
<evidence type="ECO:0000313" key="6">
    <source>
        <dbReference type="EMBL" id="CUH47764.1"/>
    </source>
</evidence>
<comment type="cofactor">
    <cofactor evidence="4">
        <name>Zn(2+)</name>
        <dbReference type="ChEBI" id="CHEBI:29105"/>
    </cofactor>
</comment>
<dbReference type="GeneID" id="55493164"/>
<dbReference type="InterPro" id="IPR036291">
    <property type="entry name" value="NAD(P)-bd_dom_sf"/>
</dbReference>
<dbReference type="InterPro" id="IPR050129">
    <property type="entry name" value="Zn_alcohol_dh"/>
</dbReference>
<gene>
    <name evidence="6" type="primary">tdh_2</name>
    <name evidence="6" type="ORF">RUA4292_01940</name>
</gene>
<dbReference type="RefSeq" id="WP_082637064.1">
    <property type="nucleotide sequence ID" value="NZ_CYPU01000036.1"/>
</dbReference>
<keyword evidence="2 4" id="KW-0862">Zinc</keyword>
<evidence type="ECO:0000256" key="4">
    <source>
        <dbReference type="RuleBase" id="RU361277"/>
    </source>
</evidence>
<evidence type="ECO:0000259" key="5">
    <source>
        <dbReference type="SMART" id="SM00829"/>
    </source>
</evidence>
<dbReference type="PANTHER" id="PTHR43401">
    <property type="entry name" value="L-THREONINE 3-DEHYDROGENASE"/>
    <property type="match status" value="1"/>
</dbReference>
<comment type="similarity">
    <text evidence="4">Belongs to the zinc-containing alcohol dehydrogenase family.</text>
</comment>